<dbReference type="PANTHER" id="PTHR45138:SF9">
    <property type="entry name" value="DIGUANYLATE CYCLASE DGCM-RELATED"/>
    <property type="match status" value="1"/>
</dbReference>
<dbReference type="NCBIfam" id="TIGR00254">
    <property type="entry name" value="GGDEF"/>
    <property type="match status" value="1"/>
</dbReference>
<evidence type="ECO:0000313" key="6">
    <source>
        <dbReference type="Proteomes" id="UP000007037"/>
    </source>
</evidence>
<dbReference type="GO" id="GO:0052621">
    <property type="term" value="F:diguanylate cyclase activity"/>
    <property type="evidence" value="ECO:0007669"/>
    <property type="project" value="UniProtKB-EC"/>
</dbReference>
<dbReference type="FunFam" id="3.30.70.270:FF:000001">
    <property type="entry name" value="Diguanylate cyclase domain protein"/>
    <property type="match status" value="1"/>
</dbReference>
<dbReference type="AlphaFoldDB" id="Q72T90"/>
<name>Q72T90_LEPIC</name>
<proteinExistence type="predicted"/>
<evidence type="ECO:0000256" key="1">
    <source>
        <dbReference type="ARBA" id="ARBA00012528"/>
    </source>
</evidence>
<dbReference type="CDD" id="cd01949">
    <property type="entry name" value="GGDEF"/>
    <property type="match status" value="1"/>
</dbReference>
<dbReference type="SMART" id="SM00091">
    <property type="entry name" value="PAS"/>
    <property type="match status" value="1"/>
</dbReference>
<comment type="catalytic activity">
    <reaction evidence="2">
        <text>2 GTP = 3',3'-c-di-GMP + 2 diphosphate</text>
        <dbReference type="Rhea" id="RHEA:24898"/>
        <dbReference type="ChEBI" id="CHEBI:33019"/>
        <dbReference type="ChEBI" id="CHEBI:37565"/>
        <dbReference type="ChEBI" id="CHEBI:58805"/>
        <dbReference type="EC" id="2.7.7.65"/>
    </reaction>
</comment>
<dbReference type="NCBIfam" id="TIGR00229">
    <property type="entry name" value="sensory_box"/>
    <property type="match status" value="1"/>
</dbReference>
<dbReference type="InterPro" id="IPR035965">
    <property type="entry name" value="PAS-like_dom_sf"/>
</dbReference>
<reference evidence="5 6" key="1">
    <citation type="journal article" date="2004" name="J. Bacteriol.">
        <title>Comparative genomics of two Leptospira interrogans serovars reveals novel insights into physiology and pathogenesis.</title>
        <authorList>
            <person name="Nascimento A.L."/>
            <person name="Ko A.I."/>
            <person name="Martins E.A."/>
            <person name="Monteiro-Vitorello C.B."/>
            <person name="Ho P.L."/>
            <person name="Haake D.A."/>
            <person name="Verjovski-Almeida S."/>
            <person name="Hartskeerl R.A."/>
            <person name="Marques M.V."/>
            <person name="Oliveira M.C."/>
            <person name="Menck C.F."/>
            <person name="Leite L.C."/>
            <person name="Carrer H."/>
            <person name="Coutinho L.L."/>
            <person name="Degrave W.M."/>
            <person name="Dellagostin O.A."/>
            <person name="El-Dorry H."/>
            <person name="Ferro E.S."/>
            <person name="Ferro M.I."/>
            <person name="Furlan L.R."/>
            <person name="Gamberini M."/>
            <person name="Giglioti E.A."/>
            <person name="Goes-Neto A."/>
            <person name="Goldman G.H."/>
            <person name="Goldman M.H."/>
            <person name="Harakava R."/>
            <person name="Jeronimo S.M."/>
            <person name="Junqueira-De-Azevedo I.L."/>
            <person name="Kimura E.T."/>
            <person name="Kuramae E.E."/>
            <person name="Lemos E.G."/>
            <person name="Lemos M.V."/>
            <person name="Marino C.L."/>
            <person name="Nunes L.R."/>
            <person name="De Oliveira R.C."/>
            <person name="Pereira G.G."/>
            <person name="Reis M.S."/>
            <person name="Schriefer A."/>
            <person name="Siqueira W.J."/>
            <person name="Sommer P."/>
            <person name="Tsai S.M."/>
            <person name="Simpson A.J."/>
            <person name="Ferro J.A."/>
            <person name="Camargo L.E."/>
            <person name="Kitajima J.P."/>
            <person name="Setubal J.C."/>
            <person name="Van Sluys M.A."/>
        </authorList>
    </citation>
    <scope>NUCLEOTIDE SEQUENCE [LARGE SCALE GENOMIC DNA]</scope>
    <source>
        <strain evidence="5 6">Fiocruz L1-130</strain>
    </source>
</reference>
<dbReference type="GO" id="GO:1902201">
    <property type="term" value="P:negative regulation of bacterial-type flagellum-dependent cell motility"/>
    <property type="evidence" value="ECO:0007669"/>
    <property type="project" value="TreeGrafter"/>
</dbReference>
<dbReference type="PROSITE" id="PS50887">
    <property type="entry name" value="GGDEF"/>
    <property type="match status" value="1"/>
</dbReference>
<dbReference type="SUPFAM" id="SSF55073">
    <property type="entry name" value="Nucleotide cyclase"/>
    <property type="match status" value="1"/>
</dbReference>
<evidence type="ECO:0000259" key="3">
    <source>
        <dbReference type="PROSITE" id="PS50112"/>
    </source>
</evidence>
<sequence length="319" mass="36916">MYSRNRMKYEEMKYDIEKFFDYSLDMLCIARLDGYIFRINPSFQKAFGWKSEDLLAFGSYTFLHPDDVEPTYQVVEKLKKGTPIVSFQNRYRCTNGEYKNFSWTAFPDLRSELIYAIARDITEIVESNRKLNQLAAELKDANDKLFEQASTDPLTKLKNRRTFNEELKDLIVHTNKKRGFLSLLMIDVDHFKTYNDQFGHPAGDQVLIRLASVLTYALRVSDLLARFGGEEFVVALPETGEYKAIEVADRLVVTIQKETWENRPITISVGIATLDFSLPVSTFRDTDFSTRIVEEADRALYRSKANGRNQATHCSQILL</sequence>
<dbReference type="Pfam" id="PF08447">
    <property type="entry name" value="PAS_3"/>
    <property type="match status" value="1"/>
</dbReference>
<dbReference type="EC" id="2.7.7.65" evidence="1"/>
<gene>
    <name evidence="5" type="ordered locus">LIC_11131</name>
</gene>
<feature type="domain" description="PAS" evidence="3">
    <location>
        <begin position="12"/>
        <end position="82"/>
    </location>
</feature>
<accession>Q72T90</accession>
<evidence type="ECO:0000259" key="4">
    <source>
        <dbReference type="PROSITE" id="PS50887"/>
    </source>
</evidence>
<dbReference type="Gene3D" id="3.30.70.270">
    <property type="match status" value="1"/>
</dbReference>
<dbReference type="InterPro" id="IPR013655">
    <property type="entry name" value="PAS_fold_3"/>
</dbReference>
<dbReference type="GO" id="GO:0043709">
    <property type="term" value="P:cell adhesion involved in single-species biofilm formation"/>
    <property type="evidence" value="ECO:0007669"/>
    <property type="project" value="TreeGrafter"/>
</dbReference>
<dbReference type="InterPro" id="IPR029787">
    <property type="entry name" value="Nucleotide_cyclase"/>
</dbReference>
<feature type="domain" description="GGDEF" evidence="4">
    <location>
        <begin position="179"/>
        <end position="316"/>
    </location>
</feature>
<organism evidence="5 6">
    <name type="scientific">Leptospira interrogans serogroup Icterohaemorrhagiae serovar copenhageni (strain Fiocruz L1-130)</name>
    <dbReference type="NCBI Taxonomy" id="267671"/>
    <lineage>
        <taxon>Bacteria</taxon>
        <taxon>Pseudomonadati</taxon>
        <taxon>Spirochaetota</taxon>
        <taxon>Spirochaetia</taxon>
        <taxon>Leptospirales</taxon>
        <taxon>Leptospiraceae</taxon>
        <taxon>Leptospira</taxon>
    </lineage>
</organism>
<dbReference type="SUPFAM" id="SSF55785">
    <property type="entry name" value="PYP-like sensor domain (PAS domain)"/>
    <property type="match status" value="1"/>
</dbReference>
<dbReference type="Proteomes" id="UP000007037">
    <property type="component" value="Chromosome I"/>
</dbReference>
<dbReference type="HOGENOM" id="CLU_000445_11_4_12"/>
<dbReference type="Gene3D" id="3.30.450.20">
    <property type="entry name" value="PAS domain"/>
    <property type="match status" value="1"/>
</dbReference>
<dbReference type="GO" id="GO:0005886">
    <property type="term" value="C:plasma membrane"/>
    <property type="evidence" value="ECO:0007669"/>
    <property type="project" value="TreeGrafter"/>
</dbReference>
<dbReference type="KEGG" id="lic:LIC_11131"/>
<protein>
    <recommendedName>
        <fullName evidence="1">diguanylate cyclase</fullName>
        <ecNumber evidence="1">2.7.7.65</ecNumber>
    </recommendedName>
</protein>
<dbReference type="InterPro" id="IPR000160">
    <property type="entry name" value="GGDEF_dom"/>
</dbReference>
<dbReference type="SMART" id="SM00267">
    <property type="entry name" value="GGDEF"/>
    <property type="match status" value="1"/>
</dbReference>
<dbReference type="PROSITE" id="PS50112">
    <property type="entry name" value="PAS"/>
    <property type="match status" value="1"/>
</dbReference>
<dbReference type="InterPro" id="IPR043128">
    <property type="entry name" value="Rev_trsase/Diguanyl_cyclase"/>
</dbReference>
<dbReference type="EMBL" id="AE016823">
    <property type="protein sequence ID" value="AAS69738.1"/>
    <property type="molecule type" value="Genomic_DNA"/>
</dbReference>
<dbReference type="InterPro" id="IPR000014">
    <property type="entry name" value="PAS"/>
</dbReference>
<dbReference type="InterPro" id="IPR050469">
    <property type="entry name" value="Diguanylate_Cyclase"/>
</dbReference>
<evidence type="ECO:0000256" key="2">
    <source>
        <dbReference type="ARBA" id="ARBA00034247"/>
    </source>
</evidence>
<evidence type="ECO:0000313" key="5">
    <source>
        <dbReference type="EMBL" id="AAS69738.1"/>
    </source>
</evidence>
<dbReference type="CDD" id="cd00130">
    <property type="entry name" value="PAS"/>
    <property type="match status" value="1"/>
</dbReference>
<dbReference type="PANTHER" id="PTHR45138">
    <property type="entry name" value="REGULATORY COMPONENTS OF SENSORY TRANSDUCTION SYSTEM"/>
    <property type="match status" value="1"/>
</dbReference>
<dbReference type="Pfam" id="PF00990">
    <property type="entry name" value="GGDEF"/>
    <property type="match status" value="1"/>
</dbReference>